<dbReference type="GeneID" id="23617557"/>
<protein>
    <submittedName>
        <fullName evidence="2">Uncharacterized protein</fullName>
    </submittedName>
</protein>
<feature type="compositionally biased region" description="Low complexity" evidence="1">
    <location>
        <begin position="35"/>
        <end position="46"/>
    </location>
</feature>
<dbReference type="KEGG" id="apro:F751_6166"/>
<evidence type="ECO:0000313" key="2">
    <source>
        <dbReference type="EMBL" id="KFM25211.1"/>
    </source>
</evidence>
<sequence length="153" mass="16288">MARRRPGPGCPARPAQRAQRRRAPPAAPARPPRVRAPYPECGSPGPRGRRSRSLAASPPPHPLGASRLHAAKGGEGGEVKKGRGLQEVEMKTLGAMHGFLGLRVWLGCAVSSCSFGGTRNGEQILGASLRMHPVGHFQETQRGNILMQGLLVR</sequence>
<keyword evidence="3" id="KW-1185">Reference proteome</keyword>
<proteinExistence type="predicted"/>
<reference evidence="2 3" key="1">
    <citation type="journal article" date="2014" name="BMC Genomics">
        <title>Oil accumulation mechanisms of the oleaginous microalga Chlorella protothecoides revealed through its genome, transcriptomes, and proteomes.</title>
        <authorList>
            <person name="Gao C."/>
            <person name="Wang Y."/>
            <person name="Shen Y."/>
            <person name="Yan D."/>
            <person name="He X."/>
            <person name="Dai J."/>
            <person name="Wu Q."/>
        </authorList>
    </citation>
    <scope>NUCLEOTIDE SEQUENCE [LARGE SCALE GENOMIC DNA]</scope>
    <source>
        <strain evidence="2 3">0710</strain>
    </source>
</reference>
<gene>
    <name evidence="2" type="ORF">F751_6166</name>
</gene>
<evidence type="ECO:0000256" key="1">
    <source>
        <dbReference type="SAM" id="MobiDB-lite"/>
    </source>
</evidence>
<organism evidence="2 3">
    <name type="scientific">Auxenochlorella protothecoides</name>
    <name type="common">Green microalga</name>
    <name type="synonym">Chlorella protothecoides</name>
    <dbReference type="NCBI Taxonomy" id="3075"/>
    <lineage>
        <taxon>Eukaryota</taxon>
        <taxon>Viridiplantae</taxon>
        <taxon>Chlorophyta</taxon>
        <taxon>core chlorophytes</taxon>
        <taxon>Trebouxiophyceae</taxon>
        <taxon>Chlorellales</taxon>
        <taxon>Chlorellaceae</taxon>
        <taxon>Auxenochlorella</taxon>
    </lineage>
</organism>
<dbReference type="Proteomes" id="UP000028924">
    <property type="component" value="Unassembled WGS sequence"/>
</dbReference>
<accession>A0A087SHK7</accession>
<feature type="region of interest" description="Disordered" evidence="1">
    <location>
        <begin position="1"/>
        <end position="82"/>
    </location>
</feature>
<dbReference type="EMBL" id="KL662112">
    <property type="protein sequence ID" value="KFM25211.1"/>
    <property type="molecule type" value="Genomic_DNA"/>
</dbReference>
<dbReference type="AlphaFoldDB" id="A0A087SHK7"/>
<dbReference type="RefSeq" id="XP_011398102.1">
    <property type="nucleotide sequence ID" value="XM_011399800.1"/>
</dbReference>
<evidence type="ECO:0000313" key="3">
    <source>
        <dbReference type="Proteomes" id="UP000028924"/>
    </source>
</evidence>
<name>A0A087SHK7_AUXPR</name>